<evidence type="ECO:0000256" key="7">
    <source>
        <dbReference type="ARBA" id="ARBA00022989"/>
    </source>
</evidence>
<dbReference type="Proteomes" id="UP000019243">
    <property type="component" value="Unassembled WGS sequence"/>
</dbReference>
<dbReference type="PROSITE" id="PS00211">
    <property type="entry name" value="ABC_TRANSPORTER_1"/>
    <property type="match status" value="1"/>
</dbReference>
<feature type="domain" description="ABC transporter" evidence="10">
    <location>
        <begin position="333"/>
        <end position="570"/>
    </location>
</feature>
<evidence type="ECO:0000256" key="6">
    <source>
        <dbReference type="ARBA" id="ARBA00022840"/>
    </source>
</evidence>
<sequence length="585" mass="64264">MKIFKDLWWFFKQEKRAYLIGIIALVTVSVLALIPARLIGLTVDAIASQTLSATRLGVIVAILIGAAVLMYGLRYVWRTHIFGSSLRLERQLRNRLFKHLTNMSGDFFQKHRTGDLMAHATNDLKSIQQVAGVGILTLADSVLTGGMVIVTMATLINWKLTVIALLPMPLIALSSQFLGKRLHISFRNAQSAFSQMNDYAQETIGGTKVTKTFGQEAAETTHFERQIDDVRHKNVVVARLDSAFDPAINIIVAMSYVLTLIGGAYLIRQAEMTVGDLVSFITYLGMLVWPMLAFGFLYNILERGSASYDRVAELMANEPAVSDRANASATTPVGDINMALTEVRYADEKIALHHIDVQLGAGETLGIVGRTGAGKTTLVQLLLRQVDDYNGSITIGGRDIKDYTLAALRQSIGYVPQDQFLFSATIRENIRFGRPEATQAEVEAVTRLTAIHDDILAFSEGYDTLVGERGVSLSGGQKQRIAIARALLMNPQLLILDDALSAVDAKTEEAIVSALRDTRADKTTIICAHRLSSVQHSEQVIVLEEGTIIEKGNHAHLMAEKGWYASIFEQQQLSATSESEVEARV</sequence>
<evidence type="ECO:0000259" key="11">
    <source>
        <dbReference type="PROSITE" id="PS50929"/>
    </source>
</evidence>
<keyword evidence="4 9" id="KW-0812">Transmembrane</keyword>
<dbReference type="SMART" id="SM00382">
    <property type="entry name" value="AAA"/>
    <property type="match status" value="1"/>
</dbReference>
<dbReference type="InterPro" id="IPR003593">
    <property type="entry name" value="AAA+_ATPase"/>
</dbReference>
<dbReference type="Pfam" id="PF00664">
    <property type="entry name" value="ABC_membrane"/>
    <property type="match status" value="1"/>
</dbReference>
<dbReference type="PROSITE" id="PS50929">
    <property type="entry name" value="ABC_TM1F"/>
    <property type="match status" value="1"/>
</dbReference>
<reference evidence="12 13" key="1">
    <citation type="submission" date="2012-12" db="EMBL/GenBank/DDBJ databases">
        <title>Novel taxa of Listeriaceae from agricultural environments in the United States.</title>
        <authorList>
            <person name="den Bakker H.C."/>
            <person name="Allred A."/>
            <person name="Warchocki S."/>
            <person name="Wright E.M."/>
            <person name="Burrell A."/>
            <person name="Nightingale K.K."/>
            <person name="Kephart D."/>
            <person name="Wiedmann M."/>
        </authorList>
    </citation>
    <scope>NUCLEOTIDE SEQUENCE [LARGE SCALE GENOMIC DNA]</scope>
    <source>
        <strain evidence="12 13">FSL F6-1037</strain>
    </source>
</reference>
<accession>W7CNQ1</accession>
<keyword evidence="8 9" id="KW-0472">Membrane</keyword>
<evidence type="ECO:0000313" key="12">
    <source>
        <dbReference type="EMBL" id="EUJ41169.1"/>
    </source>
</evidence>
<dbReference type="GO" id="GO:0005524">
    <property type="term" value="F:ATP binding"/>
    <property type="evidence" value="ECO:0007669"/>
    <property type="project" value="UniProtKB-KW"/>
</dbReference>
<dbReference type="STRING" id="1265861.BCAMP_04115"/>
<dbReference type="OrthoDB" id="9770415at2"/>
<keyword evidence="2" id="KW-0813">Transport</keyword>
<dbReference type="AlphaFoldDB" id="W7CNQ1"/>
<dbReference type="InterPro" id="IPR011527">
    <property type="entry name" value="ABC1_TM_dom"/>
</dbReference>
<keyword evidence="3" id="KW-1003">Cell membrane</keyword>
<protein>
    <submittedName>
        <fullName evidence="12">ABC transporter ATP-binding protein/permease</fullName>
    </submittedName>
</protein>
<evidence type="ECO:0000256" key="2">
    <source>
        <dbReference type="ARBA" id="ARBA00022448"/>
    </source>
</evidence>
<gene>
    <name evidence="12" type="ORF">BCAMP_04115</name>
</gene>
<dbReference type="Pfam" id="PF00005">
    <property type="entry name" value="ABC_tran"/>
    <property type="match status" value="1"/>
</dbReference>
<feature type="transmembrane region" description="Helical" evidence="9">
    <location>
        <begin position="247"/>
        <end position="268"/>
    </location>
</feature>
<dbReference type="PATRIC" id="fig|1265861.3.peg.808"/>
<keyword evidence="6 12" id="KW-0067">ATP-binding</keyword>
<evidence type="ECO:0000256" key="8">
    <source>
        <dbReference type="ARBA" id="ARBA00023136"/>
    </source>
</evidence>
<keyword evidence="13" id="KW-1185">Reference proteome</keyword>
<evidence type="ECO:0000259" key="10">
    <source>
        <dbReference type="PROSITE" id="PS50893"/>
    </source>
</evidence>
<dbReference type="GO" id="GO:0005886">
    <property type="term" value="C:plasma membrane"/>
    <property type="evidence" value="ECO:0007669"/>
    <property type="project" value="UniProtKB-SubCell"/>
</dbReference>
<dbReference type="InterPro" id="IPR039421">
    <property type="entry name" value="Type_1_exporter"/>
</dbReference>
<keyword evidence="7 9" id="KW-1133">Transmembrane helix</keyword>
<dbReference type="InterPro" id="IPR027417">
    <property type="entry name" value="P-loop_NTPase"/>
</dbReference>
<evidence type="ECO:0000256" key="5">
    <source>
        <dbReference type="ARBA" id="ARBA00022741"/>
    </source>
</evidence>
<dbReference type="GO" id="GO:0016887">
    <property type="term" value="F:ATP hydrolysis activity"/>
    <property type="evidence" value="ECO:0007669"/>
    <property type="project" value="InterPro"/>
</dbReference>
<feature type="transmembrane region" description="Helical" evidence="9">
    <location>
        <begin position="156"/>
        <end position="178"/>
    </location>
</feature>
<feature type="transmembrane region" description="Helical" evidence="9">
    <location>
        <begin position="280"/>
        <end position="301"/>
    </location>
</feature>
<dbReference type="PANTHER" id="PTHR43394">
    <property type="entry name" value="ATP-DEPENDENT PERMEASE MDL1, MITOCHONDRIAL"/>
    <property type="match status" value="1"/>
</dbReference>
<dbReference type="InterPro" id="IPR017871">
    <property type="entry name" value="ABC_transporter-like_CS"/>
</dbReference>
<feature type="transmembrane region" description="Helical" evidence="9">
    <location>
        <begin position="17"/>
        <end position="36"/>
    </location>
</feature>
<name>W7CNQ1_9LIST</name>
<dbReference type="EMBL" id="AODH01000013">
    <property type="protein sequence ID" value="EUJ41169.1"/>
    <property type="molecule type" value="Genomic_DNA"/>
</dbReference>
<evidence type="ECO:0000256" key="4">
    <source>
        <dbReference type="ARBA" id="ARBA00022692"/>
    </source>
</evidence>
<keyword evidence="5" id="KW-0547">Nucleotide-binding</keyword>
<dbReference type="FunFam" id="1.20.1560.10:FF:000011">
    <property type="entry name" value="Multidrug ABC transporter ATP-binding protein"/>
    <property type="match status" value="1"/>
</dbReference>
<comment type="subcellular location">
    <subcellularLocation>
        <location evidence="1">Cell membrane</location>
        <topology evidence="1">Multi-pass membrane protein</topology>
    </subcellularLocation>
</comment>
<dbReference type="Gene3D" id="3.40.50.300">
    <property type="entry name" value="P-loop containing nucleotide triphosphate hydrolases"/>
    <property type="match status" value="1"/>
</dbReference>
<evidence type="ECO:0000256" key="9">
    <source>
        <dbReference type="SAM" id="Phobius"/>
    </source>
</evidence>
<dbReference type="RefSeq" id="WP_035313770.1">
    <property type="nucleotide sequence ID" value="NZ_AODH01000013.1"/>
</dbReference>
<evidence type="ECO:0000256" key="3">
    <source>
        <dbReference type="ARBA" id="ARBA00022475"/>
    </source>
</evidence>
<feature type="transmembrane region" description="Helical" evidence="9">
    <location>
        <begin position="56"/>
        <end position="77"/>
    </location>
</feature>
<dbReference type="FunFam" id="3.40.50.300:FF:000221">
    <property type="entry name" value="Multidrug ABC transporter ATP-binding protein"/>
    <property type="match status" value="1"/>
</dbReference>
<dbReference type="GO" id="GO:0015421">
    <property type="term" value="F:ABC-type oligopeptide transporter activity"/>
    <property type="evidence" value="ECO:0007669"/>
    <property type="project" value="TreeGrafter"/>
</dbReference>
<dbReference type="Gene3D" id="1.20.1560.10">
    <property type="entry name" value="ABC transporter type 1, transmembrane domain"/>
    <property type="match status" value="1"/>
</dbReference>
<evidence type="ECO:0000313" key="13">
    <source>
        <dbReference type="Proteomes" id="UP000019243"/>
    </source>
</evidence>
<organism evidence="12 13">
    <name type="scientific">Brochothrix campestris FSL F6-1037</name>
    <dbReference type="NCBI Taxonomy" id="1265861"/>
    <lineage>
        <taxon>Bacteria</taxon>
        <taxon>Bacillati</taxon>
        <taxon>Bacillota</taxon>
        <taxon>Bacilli</taxon>
        <taxon>Bacillales</taxon>
        <taxon>Listeriaceae</taxon>
        <taxon>Brochothrix</taxon>
    </lineage>
</organism>
<dbReference type="CDD" id="cd18541">
    <property type="entry name" value="ABC_6TM_TmrB_like"/>
    <property type="match status" value="1"/>
</dbReference>
<dbReference type="InterPro" id="IPR036640">
    <property type="entry name" value="ABC1_TM_sf"/>
</dbReference>
<dbReference type="SUPFAM" id="SSF90123">
    <property type="entry name" value="ABC transporter transmembrane region"/>
    <property type="match status" value="1"/>
</dbReference>
<dbReference type="PROSITE" id="PS50893">
    <property type="entry name" value="ABC_TRANSPORTER_2"/>
    <property type="match status" value="1"/>
</dbReference>
<evidence type="ECO:0000256" key="1">
    <source>
        <dbReference type="ARBA" id="ARBA00004651"/>
    </source>
</evidence>
<feature type="transmembrane region" description="Helical" evidence="9">
    <location>
        <begin position="130"/>
        <end position="150"/>
    </location>
</feature>
<dbReference type="SUPFAM" id="SSF52540">
    <property type="entry name" value="P-loop containing nucleoside triphosphate hydrolases"/>
    <property type="match status" value="1"/>
</dbReference>
<comment type="caution">
    <text evidence="12">The sequence shown here is derived from an EMBL/GenBank/DDBJ whole genome shotgun (WGS) entry which is preliminary data.</text>
</comment>
<dbReference type="PANTHER" id="PTHR43394:SF1">
    <property type="entry name" value="ATP-BINDING CASSETTE SUB-FAMILY B MEMBER 10, MITOCHONDRIAL"/>
    <property type="match status" value="1"/>
</dbReference>
<feature type="domain" description="ABC transmembrane type-1" evidence="11">
    <location>
        <begin position="19"/>
        <end position="303"/>
    </location>
</feature>
<proteinExistence type="predicted"/>
<dbReference type="InterPro" id="IPR003439">
    <property type="entry name" value="ABC_transporter-like_ATP-bd"/>
</dbReference>